<protein>
    <submittedName>
        <fullName evidence="1">Uncharacterized protein</fullName>
    </submittedName>
</protein>
<accession>A0A7V3ZW44</accession>
<dbReference type="AlphaFoldDB" id="A0A7V3ZW44"/>
<dbReference type="EMBL" id="DTDJ01000005">
    <property type="protein sequence ID" value="HGL16777.1"/>
    <property type="molecule type" value="Genomic_DNA"/>
</dbReference>
<organism evidence="1">
    <name type="scientific">candidate division WOR-3 bacterium</name>
    <dbReference type="NCBI Taxonomy" id="2052148"/>
    <lineage>
        <taxon>Bacteria</taxon>
        <taxon>Bacteria division WOR-3</taxon>
    </lineage>
</organism>
<evidence type="ECO:0000313" key="1">
    <source>
        <dbReference type="EMBL" id="HGL16777.1"/>
    </source>
</evidence>
<gene>
    <name evidence="1" type="ORF">ENU66_00315</name>
</gene>
<name>A0A7V3ZW44_UNCW3</name>
<reference evidence="1" key="1">
    <citation type="journal article" date="2020" name="mSystems">
        <title>Genome- and Community-Level Interaction Insights into Carbon Utilization and Element Cycling Functions of Hydrothermarchaeota in Hydrothermal Sediment.</title>
        <authorList>
            <person name="Zhou Z."/>
            <person name="Liu Y."/>
            <person name="Xu W."/>
            <person name="Pan J."/>
            <person name="Luo Z.H."/>
            <person name="Li M."/>
        </authorList>
    </citation>
    <scope>NUCLEOTIDE SEQUENCE [LARGE SCALE GENOMIC DNA]</scope>
    <source>
        <strain evidence="1">SpSt-69</strain>
    </source>
</reference>
<proteinExistence type="predicted"/>
<sequence>MRELQKIEEYELKYLVQIQQIINKKLEFILKCFSSRFDTYEYWAPLMEAEKKRLTDLGTGAERVFDHVIVSCKWKEWYPVPIPFGSNLFFETSDVFVNIDIKTAYADNPRDFRGRVEVGEAQTSYPMKKKYGSLEEFQPKLRPFYKINGKLKYCLTYIIQVVHAKPEDIVEQELDPNPILINVISIPNGLLYKIYGEYIVKEPKSYHIKESKRLRPANFRYYYCREPRFKLLTVECSYRIRIFFNQKYKNKSYRNVLLTPENMTQIKTLPKHIITFF</sequence>
<comment type="caution">
    <text evidence="1">The sequence shown here is derived from an EMBL/GenBank/DDBJ whole genome shotgun (WGS) entry which is preliminary data.</text>
</comment>